<evidence type="ECO:0000313" key="1">
    <source>
        <dbReference type="EMBL" id="KAK1373779.1"/>
    </source>
</evidence>
<reference evidence="1" key="2">
    <citation type="submission" date="2023-05" db="EMBL/GenBank/DDBJ databases">
        <authorList>
            <person name="Schelkunov M.I."/>
        </authorList>
    </citation>
    <scope>NUCLEOTIDE SEQUENCE</scope>
    <source>
        <strain evidence="1">Hsosn_3</strain>
        <tissue evidence="1">Leaf</tissue>
    </source>
</reference>
<comment type="caution">
    <text evidence="1">The sequence shown here is derived from an EMBL/GenBank/DDBJ whole genome shotgun (WGS) entry which is preliminary data.</text>
</comment>
<accession>A0AAD8HUQ1</accession>
<name>A0AAD8HUQ1_9APIA</name>
<proteinExistence type="predicted"/>
<dbReference type="PANTHER" id="PTHR33018:SF34">
    <property type="entry name" value="OS02G0472350 PROTEIN"/>
    <property type="match status" value="1"/>
</dbReference>
<dbReference type="AlphaFoldDB" id="A0AAD8HUQ1"/>
<protein>
    <submittedName>
        <fullName evidence="1">Uncharacterized protein</fullName>
    </submittedName>
</protein>
<organism evidence="1 2">
    <name type="scientific">Heracleum sosnowskyi</name>
    <dbReference type="NCBI Taxonomy" id="360622"/>
    <lineage>
        <taxon>Eukaryota</taxon>
        <taxon>Viridiplantae</taxon>
        <taxon>Streptophyta</taxon>
        <taxon>Embryophyta</taxon>
        <taxon>Tracheophyta</taxon>
        <taxon>Spermatophyta</taxon>
        <taxon>Magnoliopsida</taxon>
        <taxon>eudicotyledons</taxon>
        <taxon>Gunneridae</taxon>
        <taxon>Pentapetalae</taxon>
        <taxon>asterids</taxon>
        <taxon>campanulids</taxon>
        <taxon>Apiales</taxon>
        <taxon>Apiaceae</taxon>
        <taxon>Apioideae</taxon>
        <taxon>apioid superclade</taxon>
        <taxon>Tordylieae</taxon>
        <taxon>Tordyliinae</taxon>
        <taxon>Heracleum</taxon>
    </lineage>
</organism>
<dbReference type="EMBL" id="JAUIZM010000007">
    <property type="protein sequence ID" value="KAK1373779.1"/>
    <property type="molecule type" value="Genomic_DNA"/>
</dbReference>
<evidence type="ECO:0000313" key="2">
    <source>
        <dbReference type="Proteomes" id="UP001237642"/>
    </source>
</evidence>
<sequence length="125" mass="14823">MDEDNREESSKEVSKKRTRGPTICKKFKKRILNQNLDCTISFDDLGNPIGDMRRDFRTYVGSVVRFQVDINVESWDVVNDGLKDAIWDDIKNRWKLDDSNKKNVLERAGKQWRDFKDVKLRSLRK</sequence>
<dbReference type="Proteomes" id="UP001237642">
    <property type="component" value="Unassembled WGS sequence"/>
</dbReference>
<reference evidence="1" key="1">
    <citation type="submission" date="2023-02" db="EMBL/GenBank/DDBJ databases">
        <title>Genome of toxic invasive species Heracleum sosnowskyi carries increased number of genes despite the absence of recent whole-genome duplications.</title>
        <authorList>
            <person name="Schelkunov M."/>
            <person name="Shtratnikova V."/>
            <person name="Makarenko M."/>
            <person name="Klepikova A."/>
            <person name="Omelchenko D."/>
            <person name="Novikova G."/>
            <person name="Obukhova E."/>
            <person name="Bogdanov V."/>
            <person name="Penin A."/>
            <person name="Logacheva M."/>
        </authorList>
    </citation>
    <scope>NUCLEOTIDE SEQUENCE</scope>
    <source>
        <strain evidence="1">Hsosn_3</strain>
        <tissue evidence="1">Leaf</tissue>
    </source>
</reference>
<keyword evidence="2" id="KW-1185">Reference proteome</keyword>
<gene>
    <name evidence="1" type="ORF">POM88_029972</name>
</gene>
<dbReference type="PANTHER" id="PTHR33018">
    <property type="entry name" value="OS10G0338966 PROTEIN-RELATED"/>
    <property type="match status" value="1"/>
</dbReference>